<keyword evidence="3" id="KW-1185">Reference proteome</keyword>
<feature type="non-terminal residue" evidence="2">
    <location>
        <position position="60"/>
    </location>
</feature>
<evidence type="ECO:0000313" key="3">
    <source>
        <dbReference type="Proteomes" id="UP000265520"/>
    </source>
</evidence>
<dbReference type="EMBL" id="LXQA010837681">
    <property type="protein sequence ID" value="MCI73404.1"/>
    <property type="molecule type" value="Genomic_DNA"/>
</dbReference>
<proteinExistence type="predicted"/>
<dbReference type="Proteomes" id="UP000265520">
    <property type="component" value="Unassembled WGS sequence"/>
</dbReference>
<evidence type="ECO:0000256" key="1">
    <source>
        <dbReference type="SAM" id="MobiDB-lite"/>
    </source>
</evidence>
<organism evidence="2 3">
    <name type="scientific">Trifolium medium</name>
    <dbReference type="NCBI Taxonomy" id="97028"/>
    <lineage>
        <taxon>Eukaryota</taxon>
        <taxon>Viridiplantae</taxon>
        <taxon>Streptophyta</taxon>
        <taxon>Embryophyta</taxon>
        <taxon>Tracheophyta</taxon>
        <taxon>Spermatophyta</taxon>
        <taxon>Magnoliopsida</taxon>
        <taxon>eudicotyledons</taxon>
        <taxon>Gunneridae</taxon>
        <taxon>Pentapetalae</taxon>
        <taxon>rosids</taxon>
        <taxon>fabids</taxon>
        <taxon>Fabales</taxon>
        <taxon>Fabaceae</taxon>
        <taxon>Papilionoideae</taxon>
        <taxon>50 kb inversion clade</taxon>
        <taxon>NPAAA clade</taxon>
        <taxon>Hologalegina</taxon>
        <taxon>IRL clade</taxon>
        <taxon>Trifolieae</taxon>
        <taxon>Trifolium</taxon>
    </lineage>
</organism>
<protein>
    <submittedName>
        <fullName evidence="2">Uncharacterized protein</fullName>
    </submittedName>
</protein>
<dbReference type="AlphaFoldDB" id="A0A392UL94"/>
<accession>A0A392UL94</accession>
<sequence length="60" mass="6637">MSQESPRNENVVNKNEVETRAEDTSSQNPRVSESSVDHQEIIVNAVPINMVLPSEGSTKK</sequence>
<comment type="caution">
    <text evidence="2">The sequence shown here is derived from an EMBL/GenBank/DDBJ whole genome shotgun (WGS) entry which is preliminary data.</text>
</comment>
<feature type="region of interest" description="Disordered" evidence="1">
    <location>
        <begin position="1"/>
        <end position="39"/>
    </location>
</feature>
<name>A0A392UL94_9FABA</name>
<feature type="compositionally biased region" description="Polar residues" evidence="1">
    <location>
        <begin position="24"/>
        <end position="34"/>
    </location>
</feature>
<evidence type="ECO:0000313" key="2">
    <source>
        <dbReference type="EMBL" id="MCI73404.1"/>
    </source>
</evidence>
<reference evidence="2 3" key="1">
    <citation type="journal article" date="2018" name="Front. Plant Sci.">
        <title>Red Clover (Trifolium pratense) and Zigzag Clover (T. medium) - A Picture of Genomic Similarities and Differences.</title>
        <authorList>
            <person name="Dluhosova J."/>
            <person name="Istvanek J."/>
            <person name="Nedelnik J."/>
            <person name="Repkova J."/>
        </authorList>
    </citation>
    <scope>NUCLEOTIDE SEQUENCE [LARGE SCALE GENOMIC DNA]</scope>
    <source>
        <strain evidence="3">cv. 10/8</strain>
        <tissue evidence="2">Leaf</tissue>
    </source>
</reference>